<feature type="transmembrane region" description="Helical" evidence="7">
    <location>
        <begin position="398"/>
        <end position="418"/>
    </location>
</feature>
<comment type="caution">
    <text evidence="8">The sequence shown here is derived from an EMBL/GenBank/DDBJ whole genome shotgun (WGS) entry which is preliminary data.</text>
</comment>
<keyword evidence="3" id="KW-0813">Transport</keyword>
<dbReference type="Proteomes" id="UP000781958">
    <property type="component" value="Unassembled WGS sequence"/>
</dbReference>
<evidence type="ECO:0000256" key="5">
    <source>
        <dbReference type="ARBA" id="ARBA00022989"/>
    </source>
</evidence>
<evidence type="ECO:0000313" key="9">
    <source>
        <dbReference type="Proteomes" id="UP000781958"/>
    </source>
</evidence>
<evidence type="ECO:0000256" key="2">
    <source>
        <dbReference type="ARBA" id="ARBA00008821"/>
    </source>
</evidence>
<feature type="transmembrane region" description="Helical" evidence="7">
    <location>
        <begin position="159"/>
        <end position="178"/>
    </location>
</feature>
<feature type="transmembrane region" description="Helical" evidence="7">
    <location>
        <begin position="70"/>
        <end position="88"/>
    </location>
</feature>
<dbReference type="RefSeq" id="WP_209771796.1">
    <property type="nucleotide sequence ID" value="NZ_JAGINP010000032.1"/>
</dbReference>
<comment type="subcellular location">
    <subcellularLocation>
        <location evidence="1">Membrane</location>
        <topology evidence="1">Multi-pass membrane protein</topology>
    </subcellularLocation>
</comment>
<feature type="transmembrane region" description="Helical" evidence="7">
    <location>
        <begin position="232"/>
        <end position="250"/>
    </location>
</feature>
<comment type="similarity">
    <text evidence="2">Belongs to the nucleobase:cation symporter-2 (NCS2) (TC 2.A.40) family.</text>
</comment>
<dbReference type="PANTHER" id="PTHR42810:SF2">
    <property type="entry name" value="PURINE PERMEASE C1399.01C-RELATED"/>
    <property type="match status" value="1"/>
</dbReference>
<keyword evidence="9" id="KW-1185">Reference proteome</keyword>
<reference evidence="8 9" key="1">
    <citation type="submission" date="2021-03" db="EMBL/GenBank/DDBJ databases">
        <title>Genomic Encyclopedia of Type Strains, Phase III (KMG-III): the genomes of soil and plant-associated and newly described type strains.</title>
        <authorList>
            <person name="Whitman W."/>
        </authorList>
    </citation>
    <scope>NUCLEOTIDE SEQUENCE [LARGE SCALE GENOMIC DNA]</scope>
    <source>
        <strain evidence="8 9">IMMIB AFH-6</strain>
    </source>
</reference>
<feature type="transmembrane region" description="Helical" evidence="7">
    <location>
        <begin position="20"/>
        <end position="41"/>
    </location>
</feature>
<dbReference type="InterPro" id="IPR006042">
    <property type="entry name" value="Xan_ur_permease"/>
</dbReference>
<keyword evidence="5 7" id="KW-1133">Transmembrane helix</keyword>
<name>A0ABS4SVC9_9PROT</name>
<feature type="transmembrane region" description="Helical" evidence="7">
    <location>
        <begin position="119"/>
        <end position="147"/>
    </location>
</feature>
<dbReference type="PROSITE" id="PS01116">
    <property type="entry name" value="XANTH_URACIL_PERMASE"/>
    <property type="match status" value="1"/>
</dbReference>
<accession>A0ABS4SVC9</accession>
<feature type="transmembrane region" description="Helical" evidence="7">
    <location>
        <begin position="342"/>
        <end position="364"/>
    </location>
</feature>
<feature type="transmembrane region" description="Helical" evidence="7">
    <location>
        <begin position="185"/>
        <end position="212"/>
    </location>
</feature>
<dbReference type="InterPro" id="IPR006043">
    <property type="entry name" value="NCS2"/>
</dbReference>
<evidence type="ECO:0000256" key="7">
    <source>
        <dbReference type="SAM" id="Phobius"/>
    </source>
</evidence>
<feature type="transmembrane region" description="Helical" evidence="7">
    <location>
        <begin position="47"/>
        <end position="63"/>
    </location>
</feature>
<evidence type="ECO:0000256" key="4">
    <source>
        <dbReference type="ARBA" id="ARBA00022692"/>
    </source>
</evidence>
<sequence length="436" mass="44311">MSAPRDRVLDVHERPPPATFILLSLQHLFAMFGANVLVPILTGLDPSVGLVTSGLGTLIYLAFTKWRLPAYLGSSFAFIGPIVTATQIGGPGGALVGACAAGAVYVIVALLIRGFGVRWLLAILPPIVVGPVIVVIGLGLASVAVGMAQNTAGGGAYSLPHFLLALFTLGSIFVYSIVLRGFFTVVPILLGIITGYVAGALAGMVDFSAVAAAPLFQVPNFHLLFSDMKPGVSAWAMILLVAPVAMVTIAEHIGGQIVLSRVVGRNFIADPGLHRSVMGDGIATMVAAGLGGPPATTYGENIGVLAVTRIFSVWVIGGAATLAIVLGFVGKLSAFLSTIPTAVMGGVSIALFGVIASSGIRTLIEGKVDLGDKRNLLISSTILVIGIGGASLKFGEGGFVVSSMALSAVLGVLLNALLPGRGTGGDAEAILSSDHL</sequence>
<dbReference type="EMBL" id="JAGINP010000032">
    <property type="protein sequence ID" value="MBP2296521.1"/>
    <property type="molecule type" value="Genomic_DNA"/>
</dbReference>
<evidence type="ECO:0000256" key="1">
    <source>
        <dbReference type="ARBA" id="ARBA00004141"/>
    </source>
</evidence>
<organism evidence="8 9">
    <name type="scientific">Azospirillum rugosum</name>
    <dbReference type="NCBI Taxonomy" id="416170"/>
    <lineage>
        <taxon>Bacteria</taxon>
        <taxon>Pseudomonadati</taxon>
        <taxon>Pseudomonadota</taxon>
        <taxon>Alphaproteobacteria</taxon>
        <taxon>Rhodospirillales</taxon>
        <taxon>Azospirillaceae</taxon>
        <taxon>Azospirillum</taxon>
    </lineage>
</organism>
<dbReference type="NCBIfam" id="TIGR00801">
    <property type="entry name" value="ncs2"/>
    <property type="match status" value="1"/>
</dbReference>
<feature type="transmembrane region" description="Helical" evidence="7">
    <location>
        <begin position="94"/>
        <end position="112"/>
    </location>
</feature>
<dbReference type="Pfam" id="PF00860">
    <property type="entry name" value="Xan_ur_permease"/>
    <property type="match status" value="1"/>
</dbReference>
<evidence type="ECO:0000256" key="3">
    <source>
        <dbReference type="ARBA" id="ARBA00022448"/>
    </source>
</evidence>
<proteinExistence type="inferred from homology"/>
<evidence type="ECO:0000256" key="6">
    <source>
        <dbReference type="ARBA" id="ARBA00023136"/>
    </source>
</evidence>
<protein>
    <submittedName>
        <fullName evidence="8">Uracil permease</fullName>
    </submittedName>
</protein>
<keyword evidence="6 7" id="KW-0472">Membrane</keyword>
<evidence type="ECO:0000313" key="8">
    <source>
        <dbReference type="EMBL" id="MBP2296521.1"/>
    </source>
</evidence>
<feature type="transmembrane region" description="Helical" evidence="7">
    <location>
        <begin position="376"/>
        <end position="392"/>
    </location>
</feature>
<feature type="transmembrane region" description="Helical" evidence="7">
    <location>
        <begin position="310"/>
        <end position="330"/>
    </location>
</feature>
<dbReference type="PANTHER" id="PTHR42810">
    <property type="entry name" value="PURINE PERMEASE C1399.01C-RELATED"/>
    <property type="match status" value="1"/>
</dbReference>
<gene>
    <name evidence="8" type="ORF">J2851_006339</name>
</gene>
<keyword evidence="4 7" id="KW-0812">Transmembrane</keyword>